<keyword evidence="9" id="KW-0539">Nucleus</keyword>
<keyword evidence="7" id="KW-0804">Transcription</keyword>
<protein>
    <submittedName>
        <fullName evidence="14">Dual specificity protein kinase TTK</fullName>
    </submittedName>
</protein>
<dbReference type="PROSITE" id="PS00107">
    <property type="entry name" value="PROTEIN_KINASE_ATP"/>
    <property type="match status" value="1"/>
</dbReference>
<dbReference type="InterPro" id="IPR035500">
    <property type="entry name" value="NHR-like_dom_sf"/>
</dbReference>
<evidence type="ECO:0000256" key="9">
    <source>
        <dbReference type="ARBA" id="ARBA00023242"/>
    </source>
</evidence>
<dbReference type="SUPFAM" id="SSF48508">
    <property type="entry name" value="Nuclear receptor ligand-binding domain"/>
    <property type="match status" value="1"/>
</dbReference>
<reference evidence="14" key="1">
    <citation type="submission" date="2019-10" db="EMBL/GenBank/DDBJ databases">
        <authorList>
            <person name="Soares A.E.R."/>
            <person name="Aleixo A."/>
            <person name="Schneider P."/>
            <person name="Miyaki C.Y."/>
            <person name="Schneider M.P."/>
            <person name="Mello C."/>
            <person name="Vasconcelos A.T.R."/>
        </authorList>
    </citation>
    <scope>NUCLEOTIDE SEQUENCE</scope>
    <source>
        <tissue evidence="14">Muscle</tissue>
    </source>
</reference>
<dbReference type="PANTHER" id="PTHR22974">
    <property type="entry name" value="MIXED LINEAGE PROTEIN KINASE"/>
    <property type="match status" value="1"/>
</dbReference>
<feature type="region of interest" description="Disordered" evidence="11">
    <location>
        <begin position="308"/>
        <end position="340"/>
    </location>
</feature>
<comment type="caution">
    <text evidence="14">The sequence shown here is derived from an EMBL/GenBank/DDBJ whole genome shotgun (WGS) entry which is preliminary data.</text>
</comment>
<evidence type="ECO:0000256" key="8">
    <source>
        <dbReference type="ARBA" id="ARBA00023170"/>
    </source>
</evidence>
<dbReference type="CDD" id="cd14131">
    <property type="entry name" value="PKc_Mps1"/>
    <property type="match status" value="1"/>
</dbReference>
<feature type="domain" description="Protein kinase" evidence="12">
    <location>
        <begin position="642"/>
        <end position="937"/>
    </location>
</feature>
<keyword evidence="8" id="KW-0675">Receptor</keyword>
<evidence type="ECO:0000313" key="15">
    <source>
        <dbReference type="Proteomes" id="UP001145742"/>
    </source>
</evidence>
<keyword evidence="5 10" id="KW-0067">ATP-binding</keyword>
<evidence type="ECO:0000256" key="2">
    <source>
        <dbReference type="ARBA" id="ARBA00022679"/>
    </source>
</evidence>
<dbReference type="InterPro" id="IPR000719">
    <property type="entry name" value="Prot_kinase_dom"/>
</dbReference>
<dbReference type="InterPro" id="IPR027084">
    <property type="entry name" value="Mps1_cat"/>
</dbReference>
<evidence type="ECO:0000256" key="11">
    <source>
        <dbReference type="SAM" id="MobiDB-lite"/>
    </source>
</evidence>
<dbReference type="PANTHER" id="PTHR22974:SF21">
    <property type="entry name" value="DUAL SPECIFICITY PROTEIN KINASE TTK"/>
    <property type="match status" value="1"/>
</dbReference>
<dbReference type="Pfam" id="PF00069">
    <property type="entry name" value="Pkinase"/>
    <property type="match status" value="1"/>
</dbReference>
<proteinExistence type="predicted"/>
<evidence type="ECO:0000256" key="5">
    <source>
        <dbReference type="ARBA" id="ARBA00022840"/>
    </source>
</evidence>
<dbReference type="SUPFAM" id="SSF56112">
    <property type="entry name" value="Protein kinase-like (PK-like)"/>
    <property type="match status" value="1"/>
</dbReference>
<dbReference type="InterPro" id="IPR011009">
    <property type="entry name" value="Kinase-like_dom_sf"/>
</dbReference>
<accession>A0ABQ9D9S0</accession>
<dbReference type="Gene3D" id="1.10.565.10">
    <property type="entry name" value="Retinoid X Receptor"/>
    <property type="match status" value="1"/>
</dbReference>
<keyword evidence="3 10" id="KW-0547">Nucleotide-binding</keyword>
<keyword evidence="6" id="KW-0805">Transcription regulation</keyword>
<dbReference type="Gene3D" id="1.25.40.10">
    <property type="entry name" value="Tetratricopeptide repeat domain"/>
    <property type="match status" value="2"/>
</dbReference>
<dbReference type="SMART" id="SM00220">
    <property type="entry name" value="S_TKc"/>
    <property type="match status" value="1"/>
</dbReference>
<evidence type="ECO:0000259" key="12">
    <source>
        <dbReference type="PROSITE" id="PS50011"/>
    </source>
</evidence>
<keyword evidence="15" id="KW-1185">Reference proteome</keyword>
<dbReference type="InterPro" id="IPR017441">
    <property type="entry name" value="Protein_kinase_ATP_BS"/>
</dbReference>
<sequence>MDLELDHPMDTVAKPSLNLPPPKQFFLACNCQIQQSNSLHWLFNQLCQEVEISVLQKPPRLLLQYHQEMEEVDLSERGLPQIASIMNRVRNLKNKYRNEDNITDELNCTKISADTTDNSGTVNQIMMTTNTPQDWLCFLLKLEKKGVPQMDVSVLNRLIGRYSQAVTALPAEKYSQDESYARILVRFAELKALNNPNFLSFSSQEMCFSSLIILMTLVWTLASSLQDPEDARDQFHLARLNCKQFAFVHVAFAQFELLQENEKKCKQILQKAVECSAVPLEVLETALRNFHLKKKQLLSDEEKENLAVSSTQESGLQNIVGNQRSTKRKDSGENSSTVNRLFPGEEKSQELRALVNYHNPLRPLNKSNQICPFGRVPVKLLSDDGDDEENSDVIPLTTSVMKRQTSSSKCTASVAPFPPLEPKSNGCDSHDLGELQTLGKKGSLQLQMLDEDSMETATSSTLKAEVDTSFVKKREGNKAQDQKLKIPEPKSLESQQQQPIFGESCRKQLDQIKVNCVSARKKWPTPEVSQKSCYREEKQMNLEQSGHHISTGLLPPDPVSKKSDPSHVWGVPSTTSNDYMACFSTPVVKNKFLPGSQISTPYSQLPYYLPHTPVTPFQNQVGLQVPASIPSHECLTIKGRVYTVLKQIGSGGSSKVFQVLNEKKQLFAVKYVNLEEADQQTVQSYKNEIAHLSKLQQHSDKIIHLYGYEITDQYIYMVMECGNIDLNSWLKKKKKIDPLERKSYWKNMLEAVHTIHEYGIIHSDLKPANFLIVDGMLKLIDFGIANQMQPDVTSIIKDSQVGTMNYMPPEAIKDMSSYGENGKSRSKISPKSDVWSLGCILYCMTYGKTPFQHITSPINKMHAIVDPSYEIEFPGIPEKDLQDVLKHNYQLTAEVPSAEGTTEEMKRILGELVGLNSPNSISRAARYQSKKAPDPANVMIDQVLSHRHPQSSSTLADVDVHMASGADCSLTASKELGSSSPGASLAEVQKMKNLLWKFWDLDISAKEYAYLKGIILFNSGCCVLKCLPYVQMLQQEAKQALMEFISTMFHGNLGRFAWILQLIASLQDIDADAIEDLFFRPILGEDTLNVLLPETLDIKSDWF</sequence>
<feature type="region of interest" description="Disordered" evidence="11">
    <location>
        <begin position="473"/>
        <end position="498"/>
    </location>
</feature>
<feature type="region of interest" description="Disordered" evidence="11">
    <location>
        <begin position="547"/>
        <end position="567"/>
    </location>
</feature>
<evidence type="ECO:0000256" key="4">
    <source>
        <dbReference type="ARBA" id="ARBA00022777"/>
    </source>
</evidence>
<evidence type="ECO:0000259" key="13">
    <source>
        <dbReference type="PROSITE" id="PS51843"/>
    </source>
</evidence>
<gene>
    <name evidence="14" type="primary">TTK</name>
    <name evidence="14" type="ORF">WISP_83526</name>
</gene>
<keyword evidence="1" id="KW-0723">Serine/threonine-protein kinase</keyword>
<evidence type="ECO:0000256" key="3">
    <source>
        <dbReference type="ARBA" id="ARBA00022741"/>
    </source>
</evidence>
<dbReference type="EMBL" id="WHWB01034049">
    <property type="protein sequence ID" value="KAJ7414517.1"/>
    <property type="molecule type" value="Genomic_DNA"/>
</dbReference>
<evidence type="ECO:0000256" key="7">
    <source>
        <dbReference type="ARBA" id="ARBA00023163"/>
    </source>
</evidence>
<dbReference type="InterPro" id="IPR008271">
    <property type="entry name" value="Ser/Thr_kinase_AS"/>
</dbReference>
<dbReference type="Gene3D" id="3.30.200.20">
    <property type="entry name" value="Phosphorylase Kinase, domain 1"/>
    <property type="match status" value="1"/>
</dbReference>
<keyword evidence="4 14" id="KW-0418">Kinase</keyword>
<evidence type="ECO:0000256" key="1">
    <source>
        <dbReference type="ARBA" id="ARBA00022527"/>
    </source>
</evidence>
<dbReference type="PROSITE" id="PS50011">
    <property type="entry name" value="PROTEIN_KINASE_DOM"/>
    <property type="match status" value="1"/>
</dbReference>
<dbReference type="InterPro" id="IPR000536">
    <property type="entry name" value="Nucl_hrmn_rcpt_lig-bd"/>
</dbReference>
<dbReference type="Pfam" id="PF00104">
    <property type="entry name" value="Hormone_recep"/>
    <property type="match status" value="1"/>
</dbReference>
<feature type="binding site" evidence="10">
    <location>
        <position position="670"/>
    </location>
    <ligand>
        <name>ATP</name>
        <dbReference type="ChEBI" id="CHEBI:30616"/>
    </ligand>
</feature>
<dbReference type="Proteomes" id="UP001145742">
    <property type="component" value="Unassembled WGS sequence"/>
</dbReference>
<evidence type="ECO:0000256" key="6">
    <source>
        <dbReference type="ARBA" id="ARBA00023015"/>
    </source>
</evidence>
<evidence type="ECO:0000256" key="10">
    <source>
        <dbReference type="PROSITE-ProRule" id="PRU10141"/>
    </source>
</evidence>
<feature type="domain" description="NR LBD" evidence="13">
    <location>
        <begin position="887"/>
        <end position="1099"/>
    </location>
</feature>
<dbReference type="Gene3D" id="1.10.510.10">
    <property type="entry name" value="Transferase(Phosphotransferase) domain 1"/>
    <property type="match status" value="1"/>
</dbReference>
<dbReference type="GO" id="GO:0016301">
    <property type="term" value="F:kinase activity"/>
    <property type="evidence" value="ECO:0007669"/>
    <property type="project" value="UniProtKB-KW"/>
</dbReference>
<keyword evidence="2" id="KW-0808">Transferase</keyword>
<organism evidence="14 15">
    <name type="scientific">Willisornis vidua</name>
    <name type="common">Xingu scale-backed antbird</name>
    <dbReference type="NCBI Taxonomy" id="1566151"/>
    <lineage>
        <taxon>Eukaryota</taxon>
        <taxon>Metazoa</taxon>
        <taxon>Chordata</taxon>
        <taxon>Craniata</taxon>
        <taxon>Vertebrata</taxon>
        <taxon>Euteleostomi</taxon>
        <taxon>Archelosauria</taxon>
        <taxon>Archosauria</taxon>
        <taxon>Dinosauria</taxon>
        <taxon>Saurischia</taxon>
        <taxon>Theropoda</taxon>
        <taxon>Coelurosauria</taxon>
        <taxon>Aves</taxon>
        <taxon>Neognathae</taxon>
        <taxon>Neoaves</taxon>
        <taxon>Telluraves</taxon>
        <taxon>Australaves</taxon>
        <taxon>Passeriformes</taxon>
        <taxon>Thamnophilidae</taxon>
        <taxon>Willisornis</taxon>
    </lineage>
</organism>
<dbReference type="PROSITE" id="PS00108">
    <property type="entry name" value="PROTEIN_KINASE_ST"/>
    <property type="match status" value="1"/>
</dbReference>
<name>A0ABQ9D9S0_9PASS</name>
<feature type="compositionally biased region" description="Basic and acidic residues" evidence="11">
    <location>
        <begin position="473"/>
        <end position="491"/>
    </location>
</feature>
<dbReference type="PROSITE" id="PS51843">
    <property type="entry name" value="NR_LBD"/>
    <property type="match status" value="1"/>
</dbReference>
<dbReference type="InterPro" id="IPR011990">
    <property type="entry name" value="TPR-like_helical_dom_sf"/>
</dbReference>
<feature type="compositionally biased region" description="Polar residues" evidence="11">
    <location>
        <begin position="308"/>
        <end position="324"/>
    </location>
</feature>
<evidence type="ECO:0000313" key="14">
    <source>
        <dbReference type="EMBL" id="KAJ7414517.1"/>
    </source>
</evidence>